<evidence type="ECO:0000259" key="2">
    <source>
        <dbReference type="Pfam" id="PF03886"/>
    </source>
</evidence>
<dbReference type="InterPro" id="IPR005586">
    <property type="entry name" value="ABC_trans_aux"/>
</dbReference>
<feature type="domain" description="ABC-type transport auxiliary lipoprotein component" evidence="2">
    <location>
        <begin position="35"/>
        <end position="197"/>
    </location>
</feature>
<sequence>MMRQWTRIVLALAPAVCSLALAGCAGSPSIHSRFYMLQAQRHVVPTVAQGKGILVVCRFTIDAAYAGRGLVYRLDEHRYESDAYNEFLISPTVMITEKTRDWLAESGLFAQVVGTGSGVEATHRIEANITALHGDFRDKNAPKAVVEVRFFLLRTESGIDPEVVLGKPYRAACDVKTADPEGLVAGFDDCLQTILTELENDLAGAV</sequence>
<dbReference type="Proteomes" id="UP001431776">
    <property type="component" value="Unassembled WGS sequence"/>
</dbReference>
<comment type="caution">
    <text evidence="3">The sequence shown here is derived from an EMBL/GenBank/DDBJ whole genome shotgun (WGS) entry which is preliminary data.</text>
</comment>
<keyword evidence="4" id="KW-1185">Reference proteome</keyword>
<feature type="signal peptide" evidence="1">
    <location>
        <begin position="1"/>
        <end position="22"/>
    </location>
</feature>
<accession>A0AAW6TXA2</accession>
<gene>
    <name evidence="3" type="ORF">QJ522_01435</name>
</gene>
<dbReference type="AlphaFoldDB" id="A0AAW6TXA2"/>
<proteinExistence type="predicted"/>
<dbReference type="SUPFAM" id="SSF159594">
    <property type="entry name" value="XCC0632-like"/>
    <property type="match status" value="1"/>
</dbReference>
<name>A0AAW6TXA2_9BACT</name>
<evidence type="ECO:0000256" key="1">
    <source>
        <dbReference type="SAM" id="SignalP"/>
    </source>
</evidence>
<keyword evidence="1" id="KW-0732">Signal</keyword>
<evidence type="ECO:0000313" key="3">
    <source>
        <dbReference type="EMBL" id="MDI6447688.1"/>
    </source>
</evidence>
<organism evidence="3 4">
    <name type="scientific">Anaerobaca lacustris</name>
    <dbReference type="NCBI Taxonomy" id="3044600"/>
    <lineage>
        <taxon>Bacteria</taxon>
        <taxon>Pseudomonadati</taxon>
        <taxon>Planctomycetota</taxon>
        <taxon>Phycisphaerae</taxon>
        <taxon>Sedimentisphaerales</taxon>
        <taxon>Anaerobacaceae</taxon>
        <taxon>Anaerobaca</taxon>
    </lineage>
</organism>
<dbReference type="EMBL" id="JASCXX010000001">
    <property type="protein sequence ID" value="MDI6447688.1"/>
    <property type="molecule type" value="Genomic_DNA"/>
</dbReference>
<evidence type="ECO:0000313" key="4">
    <source>
        <dbReference type="Proteomes" id="UP001431776"/>
    </source>
</evidence>
<reference evidence="3" key="1">
    <citation type="submission" date="2023-05" db="EMBL/GenBank/DDBJ databases">
        <title>Anaerotaeda fermentans gen. nov., sp. nov., a novel anaerobic planctomycete of the new family within the order Sedimentisphaerales isolated from Taman Peninsula, Russia.</title>
        <authorList>
            <person name="Khomyakova M.A."/>
            <person name="Merkel A.Y."/>
            <person name="Slobodkin A.I."/>
        </authorList>
    </citation>
    <scope>NUCLEOTIDE SEQUENCE</scope>
    <source>
        <strain evidence="3">M17dextr</strain>
    </source>
</reference>
<keyword evidence="3" id="KW-0449">Lipoprotein</keyword>
<dbReference type="Pfam" id="PF03886">
    <property type="entry name" value="ABC_trans_aux"/>
    <property type="match status" value="1"/>
</dbReference>
<dbReference type="PROSITE" id="PS51257">
    <property type="entry name" value="PROKAR_LIPOPROTEIN"/>
    <property type="match status" value="1"/>
</dbReference>
<dbReference type="RefSeq" id="WP_349243098.1">
    <property type="nucleotide sequence ID" value="NZ_JASCXX010000001.1"/>
</dbReference>
<dbReference type="Gene3D" id="3.40.50.10610">
    <property type="entry name" value="ABC-type transport auxiliary lipoprotein component"/>
    <property type="match status" value="1"/>
</dbReference>
<protein>
    <submittedName>
        <fullName evidence="3">ABC-type transport auxiliary lipoprotein family protein</fullName>
    </submittedName>
</protein>
<feature type="chain" id="PRO_5044026340" evidence="1">
    <location>
        <begin position="23"/>
        <end position="206"/>
    </location>
</feature>